<protein>
    <submittedName>
        <fullName evidence="1">Transmembrane 6 superfamily member 1</fullName>
    </submittedName>
</protein>
<organism evidence="1">
    <name type="scientific">Nothobranchius kuhntae</name>
    <name type="common">Beira killifish</name>
    <dbReference type="NCBI Taxonomy" id="321403"/>
    <lineage>
        <taxon>Eukaryota</taxon>
        <taxon>Metazoa</taxon>
        <taxon>Chordata</taxon>
        <taxon>Craniata</taxon>
        <taxon>Vertebrata</taxon>
        <taxon>Euteleostomi</taxon>
        <taxon>Actinopterygii</taxon>
        <taxon>Neopterygii</taxon>
        <taxon>Teleostei</taxon>
        <taxon>Neoteleostei</taxon>
        <taxon>Acanthomorphata</taxon>
        <taxon>Ovalentaria</taxon>
        <taxon>Atherinomorphae</taxon>
        <taxon>Cyprinodontiformes</taxon>
        <taxon>Nothobranchiidae</taxon>
        <taxon>Nothobranchius</taxon>
    </lineage>
</organism>
<keyword evidence="1" id="KW-0812">Transmembrane</keyword>
<sequence>ERFCWDRGVHAVPDVHTLLLFIQLSSLQQQVSACKHFFRVANLTFCDDTNQYY</sequence>
<feature type="non-terminal residue" evidence="1">
    <location>
        <position position="1"/>
    </location>
</feature>
<proteinExistence type="predicted"/>
<evidence type="ECO:0000313" key="1">
    <source>
        <dbReference type="EMBL" id="SBQ87580.1"/>
    </source>
</evidence>
<gene>
    <name evidence="1" type="primary">TM6SF1</name>
</gene>
<name>A0A1A8HT70_NOTKU</name>
<dbReference type="AlphaFoldDB" id="A0A1A8HT70"/>
<reference evidence="1" key="1">
    <citation type="submission" date="2016-05" db="EMBL/GenBank/DDBJ databases">
        <authorList>
            <person name="Lavstsen T."/>
            <person name="Jespersen J.S."/>
        </authorList>
    </citation>
    <scope>NUCLEOTIDE SEQUENCE</scope>
    <source>
        <tissue evidence="1">Brain</tissue>
    </source>
</reference>
<reference evidence="1" key="2">
    <citation type="submission" date="2016-06" db="EMBL/GenBank/DDBJ databases">
        <title>The genome of a short-lived fish provides insights into sex chromosome evolution and the genetic control of aging.</title>
        <authorList>
            <person name="Reichwald K."/>
            <person name="Felder M."/>
            <person name="Petzold A."/>
            <person name="Koch P."/>
            <person name="Groth M."/>
            <person name="Platzer M."/>
        </authorList>
    </citation>
    <scope>NUCLEOTIDE SEQUENCE</scope>
    <source>
        <tissue evidence="1">Brain</tissue>
    </source>
</reference>
<keyword evidence="1" id="KW-0472">Membrane</keyword>
<feature type="non-terminal residue" evidence="1">
    <location>
        <position position="53"/>
    </location>
</feature>
<dbReference type="EMBL" id="HAED01001735">
    <property type="protein sequence ID" value="SBQ87580.1"/>
    <property type="molecule type" value="Transcribed_RNA"/>
</dbReference>
<accession>A0A1A8HT70</accession>